<dbReference type="PANTHER" id="PTHR30461">
    <property type="entry name" value="DNA-INVERTASE FROM LAMBDOID PROPHAGE"/>
    <property type="match status" value="1"/>
</dbReference>
<dbReference type="GO" id="GO:0015074">
    <property type="term" value="P:DNA integration"/>
    <property type="evidence" value="ECO:0007669"/>
    <property type="project" value="UniProtKB-KW"/>
</dbReference>
<dbReference type="Proteomes" id="UP000549695">
    <property type="component" value="Unassembled WGS sequence"/>
</dbReference>
<dbReference type="CDD" id="cd00569">
    <property type="entry name" value="HTH_Hin_like"/>
    <property type="match status" value="1"/>
</dbReference>
<dbReference type="PANTHER" id="PTHR30461:SF2">
    <property type="entry name" value="SERINE RECOMBINASE PINE-RELATED"/>
    <property type="match status" value="1"/>
</dbReference>
<evidence type="ECO:0000256" key="4">
    <source>
        <dbReference type="ARBA" id="ARBA00023172"/>
    </source>
</evidence>
<dbReference type="InterPro" id="IPR050639">
    <property type="entry name" value="SSR_resolvase"/>
</dbReference>
<dbReference type="GO" id="GO:0003677">
    <property type="term" value="F:DNA binding"/>
    <property type="evidence" value="ECO:0007669"/>
    <property type="project" value="UniProtKB-KW"/>
</dbReference>
<proteinExistence type="inferred from homology"/>
<accession>A0A852VW90</accession>
<dbReference type="InterPro" id="IPR006120">
    <property type="entry name" value="Resolvase_HTH_dom"/>
</dbReference>
<dbReference type="Gene3D" id="3.40.50.1390">
    <property type="entry name" value="Resolvase, N-terminal catalytic domain"/>
    <property type="match status" value="1"/>
</dbReference>
<dbReference type="SMART" id="SM00857">
    <property type="entry name" value="Resolvase"/>
    <property type="match status" value="1"/>
</dbReference>
<dbReference type="Pfam" id="PF02796">
    <property type="entry name" value="HTH_7"/>
    <property type="match status" value="1"/>
</dbReference>
<name>A0A852VW90_PSEA5</name>
<comment type="similarity">
    <text evidence="1">Belongs to the site-specific recombinase resolvase family.</text>
</comment>
<dbReference type="PROSITE" id="PS00398">
    <property type="entry name" value="RECOMBINASES_2"/>
    <property type="match status" value="1"/>
</dbReference>
<dbReference type="CDD" id="cd03768">
    <property type="entry name" value="SR_ResInv"/>
    <property type="match status" value="1"/>
</dbReference>
<dbReference type="GO" id="GO:0000150">
    <property type="term" value="F:DNA strand exchange activity"/>
    <property type="evidence" value="ECO:0007669"/>
    <property type="project" value="InterPro"/>
</dbReference>
<dbReference type="FunFam" id="3.40.50.1390:FF:000001">
    <property type="entry name" value="DNA recombinase"/>
    <property type="match status" value="1"/>
</dbReference>
<feature type="domain" description="Resolvase/invertase-type recombinase catalytic" evidence="8">
    <location>
        <begin position="2"/>
        <end position="135"/>
    </location>
</feature>
<evidence type="ECO:0000256" key="6">
    <source>
        <dbReference type="PROSITE-ProRule" id="PRU10137"/>
    </source>
</evidence>
<dbReference type="Gene3D" id="1.10.10.60">
    <property type="entry name" value="Homeodomain-like"/>
    <property type="match status" value="1"/>
</dbReference>
<evidence type="ECO:0000256" key="1">
    <source>
        <dbReference type="ARBA" id="ARBA00009913"/>
    </source>
</evidence>
<keyword evidence="2" id="KW-0229">DNA integration</keyword>
<evidence type="ECO:0000256" key="5">
    <source>
        <dbReference type="PIRSR" id="PIRSR606118-50"/>
    </source>
</evidence>
<evidence type="ECO:0000256" key="7">
    <source>
        <dbReference type="SAM" id="MobiDB-lite"/>
    </source>
</evidence>
<feature type="active site" description="O-(5'-phospho-DNA)-serine intermediate" evidence="5 6">
    <location>
        <position position="10"/>
    </location>
</feature>
<gene>
    <name evidence="9" type="ORF">HDA37_000644</name>
</gene>
<keyword evidence="4" id="KW-0233">DNA recombination</keyword>
<sequence length="233" mass="25161">MTLLGYARVSTGDQSTAAQRDALVAAGCDRVFADVASGKLARRPQLDALLDYARPGDVLVITKLDRLGRSVAHLVELGALLQSRGIDLRVLHQGIDTTTPGGRLTFHILASIAEFERDLISERTRDGLAAARARGRKGGRPPALSPAKLAHARTLRDGGKHTMTQIAELVGCSRATLYRVLDAPSAPEKGPPPAPRKKEKPKPPPPKPGTNPSKRMQRIVDYYQQTLREGNDS</sequence>
<dbReference type="AlphaFoldDB" id="A0A852VW90"/>
<dbReference type="SUPFAM" id="SSF53041">
    <property type="entry name" value="Resolvase-like"/>
    <property type="match status" value="1"/>
</dbReference>
<reference evidence="9 10" key="1">
    <citation type="submission" date="2020-07" db="EMBL/GenBank/DDBJ databases">
        <title>Sequencing the genomes of 1000 actinobacteria strains.</title>
        <authorList>
            <person name="Klenk H.-P."/>
        </authorList>
    </citation>
    <scope>NUCLEOTIDE SEQUENCE [LARGE SCALE GENOMIC DNA]</scope>
    <source>
        <strain evidence="9 10">DSM 44749</strain>
    </source>
</reference>
<evidence type="ECO:0000256" key="3">
    <source>
        <dbReference type="ARBA" id="ARBA00023125"/>
    </source>
</evidence>
<dbReference type="PROSITE" id="PS51736">
    <property type="entry name" value="RECOMBINASES_3"/>
    <property type="match status" value="1"/>
</dbReference>
<feature type="region of interest" description="Disordered" evidence="7">
    <location>
        <begin position="182"/>
        <end position="218"/>
    </location>
</feature>
<evidence type="ECO:0000256" key="2">
    <source>
        <dbReference type="ARBA" id="ARBA00022908"/>
    </source>
</evidence>
<evidence type="ECO:0000313" key="10">
    <source>
        <dbReference type="Proteomes" id="UP000549695"/>
    </source>
</evidence>
<dbReference type="InterPro" id="IPR009057">
    <property type="entry name" value="Homeodomain-like_sf"/>
</dbReference>
<dbReference type="InterPro" id="IPR006119">
    <property type="entry name" value="Resolv_N"/>
</dbReference>
<organism evidence="9 10">
    <name type="scientific">Pseudonocardia alni</name>
    <name type="common">Amycolata alni</name>
    <dbReference type="NCBI Taxonomy" id="33907"/>
    <lineage>
        <taxon>Bacteria</taxon>
        <taxon>Bacillati</taxon>
        <taxon>Actinomycetota</taxon>
        <taxon>Actinomycetes</taxon>
        <taxon>Pseudonocardiales</taxon>
        <taxon>Pseudonocardiaceae</taxon>
        <taxon>Pseudonocardia</taxon>
    </lineage>
</organism>
<dbReference type="InterPro" id="IPR006118">
    <property type="entry name" value="Recombinase_CS"/>
</dbReference>
<dbReference type="InterPro" id="IPR036162">
    <property type="entry name" value="Resolvase-like_N_sf"/>
</dbReference>
<comment type="caution">
    <text evidence="9">The sequence shown here is derived from an EMBL/GenBank/DDBJ whole genome shotgun (WGS) entry which is preliminary data.</text>
</comment>
<evidence type="ECO:0000313" key="9">
    <source>
        <dbReference type="EMBL" id="NYG00359.1"/>
    </source>
</evidence>
<keyword evidence="3" id="KW-0238">DNA-binding</keyword>
<protein>
    <submittedName>
        <fullName evidence="9">DNA invertase Pin-like site-specific DNA recombinase</fullName>
    </submittedName>
</protein>
<keyword evidence="10" id="KW-1185">Reference proteome</keyword>
<dbReference type="EMBL" id="JACCCZ010000001">
    <property type="protein sequence ID" value="NYG00359.1"/>
    <property type="molecule type" value="Genomic_DNA"/>
</dbReference>
<evidence type="ECO:0000259" key="8">
    <source>
        <dbReference type="PROSITE" id="PS51736"/>
    </source>
</evidence>
<dbReference type="Pfam" id="PF00239">
    <property type="entry name" value="Resolvase"/>
    <property type="match status" value="1"/>
</dbReference>
<dbReference type="PROSITE" id="PS00397">
    <property type="entry name" value="RECOMBINASES_1"/>
    <property type="match status" value="1"/>
</dbReference>
<dbReference type="SUPFAM" id="SSF46689">
    <property type="entry name" value="Homeodomain-like"/>
    <property type="match status" value="1"/>
</dbReference>